<protein>
    <recommendedName>
        <fullName evidence="12">EGF-like domain-containing protein</fullName>
    </recommendedName>
</protein>
<dbReference type="GO" id="GO:0004674">
    <property type="term" value="F:protein serine/threonine kinase activity"/>
    <property type="evidence" value="ECO:0007669"/>
    <property type="project" value="UniProtKB-KW"/>
</dbReference>
<keyword evidence="2" id="KW-0418">Kinase</keyword>
<dbReference type="PROSITE" id="PS50026">
    <property type="entry name" value="EGF_3"/>
    <property type="match status" value="1"/>
</dbReference>
<dbReference type="PROSITE" id="PS01187">
    <property type="entry name" value="EGF_CA"/>
    <property type="match status" value="1"/>
</dbReference>
<dbReference type="SMART" id="SM00181">
    <property type="entry name" value="EGF"/>
    <property type="match status" value="2"/>
</dbReference>
<feature type="transmembrane region" description="Helical" evidence="10">
    <location>
        <begin position="343"/>
        <end position="363"/>
    </location>
</feature>
<dbReference type="CDD" id="cd00054">
    <property type="entry name" value="EGF_CA"/>
    <property type="match status" value="1"/>
</dbReference>
<evidence type="ECO:0000256" key="10">
    <source>
        <dbReference type="SAM" id="Phobius"/>
    </source>
</evidence>
<dbReference type="InterPro" id="IPR001881">
    <property type="entry name" value="EGF-like_Ca-bd_dom"/>
</dbReference>
<keyword evidence="4" id="KW-0808">Transferase</keyword>
<dbReference type="STRING" id="429701.A0A2G9HNF8"/>
<evidence type="ECO:0000256" key="3">
    <source>
        <dbReference type="ARBA" id="ARBA00022536"/>
    </source>
</evidence>
<proteinExistence type="predicted"/>
<dbReference type="InterPro" id="IPR018097">
    <property type="entry name" value="EGF_Ca-bd_CS"/>
</dbReference>
<keyword evidence="7 9" id="KW-1015">Disulfide bond</keyword>
<name>A0A2G9HNF8_9LAMI</name>
<evidence type="ECO:0000256" key="9">
    <source>
        <dbReference type="PROSITE-ProRule" id="PRU00076"/>
    </source>
</evidence>
<gene>
    <name evidence="13" type="ORF">CDL12_08253</name>
</gene>
<evidence type="ECO:0000313" key="13">
    <source>
        <dbReference type="EMBL" id="PIN19068.1"/>
    </source>
</evidence>
<evidence type="ECO:0000256" key="8">
    <source>
        <dbReference type="ARBA" id="ARBA00023180"/>
    </source>
</evidence>
<evidence type="ECO:0000256" key="11">
    <source>
        <dbReference type="SAM" id="SignalP"/>
    </source>
</evidence>
<evidence type="ECO:0000256" key="1">
    <source>
        <dbReference type="ARBA" id="ARBA00004479"/>
    </source>
</evidence>
<sequence length="462" mass="51280">MISQSILVAIILLLATEIKSAMLPEADCPTMCGNLTIPFPFGTTSDCYLDDSFLITCNHSYNPPMPFLNMGKSQVLEISLDGVMKVASSVASDCYDDSGAQINGTISELVSYKFPISSTRNKFTVVGCDTFAFYKTSNEQRQRMTGCVTSCDSIDYVINGTCTGIGCCQTYIPKGVKDFFVNIGSYRNHTRVNNFNSCGYAFVVEAEAFEFSTSDIKDLRNIKRVPVVLDWSVGDVTCKEARENLSSYACRAIHSECSDSRNELGHRCNCLTGFQGNPYLVDGCQDINECTALKPCEGECKNLPGNYSCSCPKGFEGDGMKNGTGCYSTGHLFNAPKNNASTGLFYVAAGVLLPGVFTSWVFWRRKQKKVTRLRQNFFNRNGGILLQNMLSSRKALTIFTAEDLKRATNNYDESKILRMEQHFGNTYYMGILPDHGENQEVLVIKYWDAPDESCVEPFIILE</sequence>
<keyword evidence="10" id="KW-0812">Transmembrane</keyword>
<evidence type="ECO:0000256" key="5">
    <source>
        <dbReference type="ARBA" id="ARBA00022729"/>
    </source>
</evidence>
<dbReference type="Proteomes" id="UP000231279">
    <property type="component" value="Unassembled WGS sequence"/>
</dbReference>
<reference evidence="14" key="1">
    <citation type="journal article" date="2018" name="Gigascience">
        <title>Genome assembly of the Pink Ipe (Handroanthus impetiginosus, Bignoniaceae), a highly valued, ecologically keystone Neotropical timber forest tree.</title>
        <authorList>
            <person name="Silva-Junior O.B."/>
            <person name="Grattapaglia D."/>
            <person name="Novaes E."/>
            <person name="Collevatti R.G."/>
        </authorList>
    </citation>
    <scope>NUCLEOTIDE SEQUENCE [LARGE SCALE GENOMIC DNA]</scope>
    <source>
        <strain evidence="14">cv. UFG-1</strain>
    </source>
</reference>
<dbReference type="InterPro" id="IPR000742">
    <property type="entry name" value="EGF"/>
</dbReference>
<dbReference type="Pfam" id="PF08488">
    <property type="entry name" value="WAK"/>
    <property type="match status" value="1"/>
</dbReference>
<keyword evidence="5 11" id="KW-0732">Signal</keyword>
<dbReference type="AlphaFoldDB" id="A0A2G9HNF8"/>
<keyword evidence="2" id="KW-0723">Serine/threonine-protein kinase</keyword>
<evidence type="ECO:0000259" key="12">
    <source>
        <dbReference type="PROSITE" id="PS50026"/>
    </source>
</evidence>
<keyword evidence="8" id="KW-0325">Glycoprotein</keyword>
<dbReference type="EMBL" id="NKXS01001341">
    <property type="protein sequence ID" value="PIN19068.1"/>
    <property type="molecule type" value="Genomic_DNA"/>
</dbReference>
<feature type="disulfide bond" evidence="9">
    <location>
        <begin position="290"/>
        <end position="300"/>
    </location>
</feature>
<dbReference type="InterPro" id="IPR013695">
    <property type="entry name" value="WAK"/>
</dbReference>
<keyword evidence="10" id="KW-1133">Transmembrane helix</keyword>
<dbReference type="GO" id="GO:0016020">
    <property type="term" value="C:membrane"/>
    <property type="evidence" value="ECO:0007669"/>
    <property type="project" value="UniProtKB-SubCell"/>
</dbReference>
<dbReference type="Gene3D" id="2.10.25.10">
    <property type="entry name" value="Laminin"/>
    <property type="match status" value="1"/>
</dbReference>
<accession>A0A2G9HNF8</accession>
<dbReference type="SUPFAM" id="SSF57196">
    <property type="entry name" value="EGF/Laminin"/>
    <property type="match status" value="1"/>
</dbReference>
<dbReference type="InterPro" id="IPR000152">
    <property type="entry name" value="EGF-type_Asp/Asn_hydroxyl_site"/>
</dbReference>
<dbReference type="PROSITE" id="PS00010">
    <property type="entry name" value="ASX_HYDROXYL"/>
    <property type="match status" value="1"/>
</dbReference>
<dbReference type="FunFam" id="2.10.25.10:FF:000038">
    <property type="entry name" value="Fibrillin 2"/>
    <property type="match status" value="1"/>
</dbReference>
<comment type="subcellular location">
    <subcellularLocation>
        <location evidence="1">Membrane</location>
        <topology evidence="1">Single-pass type I membrane protein</topology>
    </subcellularLocation>
</comment>
<dbReference type="SMART" id="SM00179">
    <property type="entry name" value="EGF_CA"/>
    <property type="match status" value="1"/>
</dbReference>
<keyword evidence="14" id="KW-1185">Reference proteome</keyword>
<comment type="caution">
    <text evidence="13">The sequence shown here is derived from an EMBL/GenBank/DDBJ whole genome shotgun (WGS) entry which is preliminary data.</text>
</comment>
<feature type="signal peptide" evidence="11">
    <location>
        <begin position="1"/>
        <end position="20"/>
    </location>
</feature>
<dbReference type="PANTHER" id="PTHR33491">
    <property type="entry name" value="OSJNBA0016N04.9 PROTEIN"/>
    <property type="match status" value="1"/>
</dbReference>
<keyword evidence="6" id="KW-0677">Repeat</keyword>
<evidence type="ECO:0000313" key="14">
    <source>
        <dbReference type="Proteomes" id="UP000231279"/>
    </source>
</evidence>
<comment type="caution">
    <text evidence="9">Lacks conserved residue(s) required for the propagation of feature annotation.</text>
</comment>
<keyword evidence="3 9" id="KW-0245">EGF-like domain</keyword>
<organism evidence="13 14">
    <name type="scientific">Handroanthus impetiginosus</name>
    <dbReference type="NCBI Taxonomy" id="429701"/>
    <lineage>
        <taxon>Eukaryota</taxon>
        <taxon>Viridiplantae</taxon>
        <taxon>Streptophyta</taxon>
        <taxon>Embryophyta</taxon>
        <taxon>Tracheophyta</taxon>
        <taxon>Spermatophyta</taxon>
        <taxon>Magnoliopsida</taxon>
        <taxon>eudicotyledons</taxon>
        <taxon>Gunneridae</taxon>
        <taxon>Pentapetalae</taxon>
        <taxon>asterids</taxon>
        <taxon>lamiids</taxon>
        <taxon>Lamiales</taxon>
        <taxon>Bignoniaceae</taxon>
        <taxon>Crescentiina</taxon>
        <taxon>Tabebuia alliance</taxon>
        <taxon>Handroanthus</taxon>
    </lineage>
</organism>
<feature type="chain" id="PRO_5013829606" description="EGF-like domain-containing protein" evidence="11">
    <location>
        <begin position="21"/>
        <end position="462"/>
    </location>
</feature>
<feature type="domain" description="EGF-like" evidence="12">
    <location>
        <begin position="286"/>
        <end position="321"/>
    </location>
</feature>
<evidence type="ECO:0000256" key="4">
    <source>
        <dbReference type="ARBA" id="ARBA00022679"/>
    </source>
</evidence>
<dbReference type="OrthoDB" id="4062651at2759"/>
<dbReference type="Pfam" id="PF13947">
    <property type="entry name" value="GUB_WAK_bind"/>
    <property type="match status" value="1"/>
</dbReference>
<dbReference type="InterPro" id="IPR025287">
    <property type="entry name" value="WAK_GUB"/>
</dbReference>
<dbReference type="GO" id="GO:0005509">
    <property type="term" value="F:calcium ion binding"/>
    <property type="evidence" value="ECO:0007669"/>
    <property type="project" value="InterPro"/>
</dbReference>
<keyword evidence="10" id="KW-0472">Membrane</keyword>
<evidence type="ECO:0000256" key="2">
    <source>
        <dbReference type="ARBA" id="ARBA00022527"/>
    </source>
</evidence>
<evidence type="ECO:0000256" key="6">
    <source>
        <dbReference type="ARBA" id="ARBA00022737"/>
    </source>
</evidence>
<dbReference type="GO" id="GO:0030247">
    <property type="term" value="F:polysaccharide binding"/>
    <property type="evidence" value="ECO:0007669"/>
    <property type="project" value="InterPro"/>
</dbReference>
<evidence type="ECO:0000256" key="7">
    <source>
        <dbReference type="ARBA" id="ARBA00023157"/>
    </source>
</evidence>